<dbReference type="Proteomes" id="UP000307087">
    <property type="component" value="Unassembled WGS sequence"/>
</dbReference>
<dbReference type="OrthoDB" id="3781609at2"/>
<proteinExistence type="predicted"/>
<keyword evidence="2" id="KW-0472">Membrane</keyword>
<evidence type="ECO:0000313" key="3">
    <source>
        <dbReference type="EMBL" id="THV13305.1"/>
    </source>
</evidence>
<keyword evidence="4" id="KW-1185">Reference proteome</keyword>
<comment type="caution">
    <text evidence="3">The sequence shown here is derived from an EMBL/GenBank/DDBJ whole genome shotgun (WGS) entry which is preliminary data.</text>
</comment>
<dbReference type="AlphaFoldDB" id="A0A4S8NB11"/>
<reference evidence="3 4" key="1">
    <citation type="journal article" date="2009" name="Int. J. Syst. Evol. Microbiol.">
        <title>Nocardioides caeni sp. nov., isolated from wastewater.</title>
        <authorList>
            <person name="Yoon J.H."/>
            <person name="Kang S.J."/>
            <person name="Park S."/>
            <person name="Kim W."/>
            <person name="Oh T.K."/>
        </authorList>
    </citation>
    <scope>NUCLEOTIDE SEQUENCE [LARGE SCALE GENOMIC DNA]</scope>
    <source>
        <strain evidence="3 4">DSM 23134</strain>
    </source>
</reference>
<feature type="region of interest" description="Disordered" evidence="1">
    <location>
        <begin position="1"/>
        <end position="20"/>
    </location>
</feature>
<sequence>MNDHDQLLGPALRDRMRSENPDLERLAASSLSAGRRLRRRRTALVVAGTAAAVAGIGVGGALLSGGSDGTAVEDPGLVAGAPEPEGLAVGQVLDLGNGLTGTVVAETKAVHILGASTRRGAGTDLAVLLSGPVAAIETYWSGGFGDLFETWPGLTVAVELLDARALSMLGLTEEIPVTAPTGWTCEWFLMDDKASCTAEDGGVAGLVIRDAADHAAWTSDPDKGANADVFVTDVHDGIFISVQGGQGTTSAEIQELGASLEWID</sequence>
<gene>
    <name evidence="3" type="ORF">E9934_10070</name>
</gene>
<evidence type="ECO:0000313" key="4">
    <source>
        <dbReference type="Proteomes" id="UP000307087"/>
    </source>
</evidence>
<dbReference type="RefSeq" id="WP_136562766.1">
    <property type="nucleotide sequence ID" value="NZ_BAABLS010000010.1"/>
</dbReference>
<dbReference type="EMBL" id="STGW01000005">
    <property type="protein sequence ID" value="THV13305.1"/>
    <property type="molecule type" value="Genomic_DNA"/>
</dbReference>
<protein>
    <submittedName>
        <fullName evidence="3">Uncharacterized protein</fullName>
    </submittedName>
</protein>
<accession>A0A4S8NB11</accession>
<keyword evidence="2" id="KW-1133">Transmembrane helix</keyword>
<organism evidence="3 4">
    <name type="scientific">Nocardioides caeni</name>
    <dbReference type="NCBI Taxonomy" id="574700"/>
    <lineage>
        <taxon>Bacteria</taxon>
        <taxon>Bacillati</taxon>
        <taxon>Actinomycetota</taxon>
        <taxon>Actinomycetes</taxon>
        <taxon>Propionibacteriales</taxon>
        <taxon>Nocardioidaceae</taxon>
        <taxon>Nocardioides</taxon>
    </lineage>
</organism>
<feature type="transmembrane region" description="Helical" evidence="2">
    <location>
        <begin position="43"/>
        <end position="63"/>
    </location>
</feature>
<name>A0A4S8NB11_9ACTN</name>
<keyword evidence="2" id="KW-0812">Transmembrane</keyword>
<evidence type="ECO:0000256" key="1">
    <source>
        <dbReference type="SAM" id="MobiDB-lite"/>
    </source>
</evidence>
<evidence type="ECO:0000256" key="2">
    <source>
        <dbReference type="SAM" id="Phobius"/>
    </source>
</evidence>